<protein>
    <submittedName>
        <fullName evidence="9">MMPL family transporter</fullName>
    </submittedName>
</protein>
<dbReference type="PROSITE" id="PS50156">
    <property type="entry name" value="SSD"/>
    <property type="match status" value="2"/>
</dbReference>
<keyword evidence="10" id="KW-1185">Reference proteome</keyword>
<evidence type="ECO:0000256" key="2">
    <source>
        <dbReference type="ARBA" id="ARBA00010157"/>
    </source>
</evidence>
<evidence type="ECO:0000256" key="5">
    <source>
        <dbReference type="ARBA" id="ARBA00022989"/>
    </source>
</evidence>
<feature type="domain" description="SSD" evidence="8">
    <location>
        <begin position="582"/>
        <end position="718"/>
    </location>
</feature>
<evidence type="ECO:0000313" key="10">
    <source>
        <dbReference type="Proteomes" id="UP000639396"/>
    </source>
</evidence>
<dbReference type="Proteomes" id="UP000639396">
    <property type="component" value="Unassembled WGS sequence"/>
</dbReference>
<dbReference type="GO" id="GO:0005886">
    <property type="term" value="C:plasma membrane"/>
    <property type="evidence" value="ECO:0007669"/>
    <property type="project" value="UniProtKB-SubCell"/>
</dbReference>
<evidence type="ECO:0000256" key="6">
    <source>
        <dbReference type="ARBA" id="ARBA00023136"/>
    </source>
</evidence>
<dbReference type="GO" id="GO:0022857">
    <property type="term" value="F:transmembrane transporter activity"/>
    <property type="evidence" value="ECO:0007669"/>
    <property type="project" value="InterPro"/>
</dbReference>
<evidence type="ECO:0000256" key="7">
    <source>
        <dbReference type="SAM" id="Phobius"/>
    </source>
</evidence>
<feature type="transmembrane region" description="Helical" evidence="7">
    <location>
        <begin position="225"/>
        <end position="245"/>
    </location>
</feature>
<feature type="transmembrane region" description="Helical" evidence="7">
    <location>
        <begin position="693"/>
        <end position="712"/>
    </location>
</feature>
<feature type="transmembrane region" description="Helical" evidence="7">
    <location>
        <begin position="257"/>
        <end position="277"/>
    </location>
</feature>
<dbReference type="PANTHER" id="PTHR33406:SF6">
    <property type="entry name" value="MEMBRANE PROTEIN YDGH-RELATED"/>
    <property type="match status" value="1"/>
</dbReference>
<dbReference type="SUPFAM" id="SSF82866">
    <property type="entry name" value="Multidrug efflux transporter AcrB transmembrane domain"/>
    <property type="match status" value="2"/>
</dbReference>
<feature type="domain" description="SSD" evidence="8">
    <location>
        <begin position="260"/>
        <end position="355"/>
    </location>
</feature>
<feature type="transmembrane region" description="Helical" evidence="7">
    <location>
        <begin position="405"/>
        <end position="429"/>
    </location>
</feature>
<feature type="transmembrane region" description="Helical" evidence="7">
    <location>
        <begin position="623"/>
        <end position="645"/>
    </location>
</feature>
<dbReference type="Gene3D" id="1.20.1640.10">
    <property type="entry name" value="Multidrug efflux transporter AcrB transmembrane domain"/>
    <property type="match status" value="2"/>
</dbReference>
<dbReference type="InterPro" id="IPR004869">
    <property type="entry name" value="MMPL_dom"/>
</dbReference>
<feature type="transmembrane region" description="Helical" evidence="7">
    <location>
        <begin position="298"/>
        <end position="322"/>
    </location>
</feature>
<dbReference type="RefSeq" id="WP_190928893.1">
    <property type="nucleotide sequence ID" value="NZ_JACXJA010000018.1"/>
</dbReference>
<dbReference type="AlphaFoldDB" id="A0A927C9D8"/>
<evidence type="ECO:0000313" key="9">
    <source>
        <dbReference type="EMBL" id="MBD2863259.1"/>
    </source>
</evidence>
<comment type="caution">
    <text evidence="9">The sequence shown here is derived from an EMBL/GenBank/DDBJ whole genome shotgun (WGS) entry which is preliminary data.</text>
</comment>
<dbReference type="InterPro" id="IPR000731">
    <property type="entry name" value="SSD"/>
</dbReference>
<comment type="subcellular location">
    <subcellularLocation>
        <location evidence="1">Cell membrane</location>
        <topology evidence="1">Multi-pass membrane protein</topology>
    </subcellularLocation>
</comment>
<organism evidence="9 10">
    <name type="scientific">Paenibacillus oceani</name>
    <dbReference type="NCBI Taxonomy" id="2772510"/>
    <lineage>
        <taxon>Bacteria</taxon>
        <taxon>Bacillati</taxon>
        <taxon>Bacillota</taxon>
        <taxon>Bacilli</taxon>
        <taxon>Bacillales</taxon>
        <taxon>Paenibacillaceae</taxon>
        <taxon>Paenibacillus</taxon>
    </lineage>
</organism>
<feature type="transmembrane region" description="Helical" evidence="7">
    <location>
        <begin position="334"/>
        <end position="357"/>
    </location>
</feature>
<evidence type="ECO:0000259" key="8">
    <source>
        <dbReference type="PROSITE" id="PS50156"/>
    </source>
</evidence>
<sequence>MNNFANKYGNGVTGPRGRWITLIVWIVLTASLSMLWPTVNSQENNSAANLPASYPSVQADEVAKREFPNAEGLPALIVWHRETGLTDDDLKAVQKFAETFTAKPLPEQTALPPYHQMPLPALKSQLSENKKTLVTPIVFANGAETDVLNENFDALREQVKSQTGADPFAEKLASDRLIVRVSGPAGISVDAVGLFKSADVSLLIATVLLVLVLLLLIYRSPILAFIPLIGVGFAYGVTSPILGYMAKIGWIEVDGQAISIMTVLLFGAGTDYCLFLVARFRQLLTVEPNKWTALKQAISGSSGAIAMSGFTVVLALAALLLADYGAVKRFAVPFSLSIFIMAIASLTLVPALLAVLGRASFYPFVPRTPDMIRERAEKKGVPVPQIRSRKTIGARFASLVVRKPWTVIVVTVAFLAGSASFVPGITYTYDLLSSFPKDMQSREGFTLIGQSFSEGSLAPVKLMADTEGKAVDLQAVMQKLEYVDTVSAPQKGAINPNIVSVNVELHANPYDNEAMKLIPELRAAAESALQAAGVAAPADRVWVAGQTATQHDTKQAGVRDERVIIPVVIVLIALLLLAYLRSFVAMLYLIATVVLSFGSALGLGWLVLHYVMGADAIAGAIPLYAFVFLVALGEDYNIFMISSIWKKRKQMPLKEAIREGVTETGGVITSAGLILAGTFAVLATLPIQVLLQFGLITAIGVLLDTFIVRPFLVPAITTVLGRAAFWPGKTYDVEEARLKGESV</sequence>
<dbReference type="PRINTS" id="PR00702">
    <property type="entry name" value="ACRIFLAVINRP"/>
</dbReference>
<proteinExistence type="inferred from homology"/>
<comment type="similarity">
    <text evidence="2">Belongs to the resistance-nodulation-cell division (RND) (TC 2.A.6) family. MmpL subfamily.</text>
</comment>
<evidence type="ECO:0000256" key="4">
    <source>
        <dbReference type="ARBA" id="ARBA00022692"/>
    </source>
</evidence>
<evidence type="ECO:0000256" key="1">
    <source>
        <dbReference type="ARBA" id="ARBA00004651"/>
    </source>
</evidence>
<keyword evidence="4 7" id="KW-0812">Transmembrane</keyword>
<feature type="transmembrane region" description="Helical" evidence="7">
    <location>
        <begin position="666"/>
        <end position="687"/>
    </location>
</feature>
<keyword evidence="5 7" id="KW-1133">Transmembrane helix</keyword>
<feature type="transmembrane region" description="Helical" evidence="7">
    <location>
        <begin position="20"/>
        <end position="39"/>
    </location>
</feature>
<evidence type="ECO:0000256" key="3">
    <source>
        <dbReference type="ARBA" id="ARBA00022475"/>
    </source>
</evidence>
<dbReference type="Pfam" id="PF03176">
    <property type="entry name" value="MMPL"/>
    <property type="match status" value="2"/>
</dbReference>
<feature type="transmembrane region" description="Helical" evidence="7">
    <location>
        <begin position="200"/>
        <end position="218"/>
    </location>
</feature>
<dbReference type="EMBL" id="JACXJA010000018">
    <property type="protein sequence ID" value="MBD2863259.1"/>
    <property type="molecule type" value="Genomic_DNA"/>
</dbReference>
<dbReference type="InterPro" id="IPR050545">
    <property type="entry name" value="Mycobact_MmpL"/>
</dbReference>
<dbReference type="InterPro" id="IPR001036">
    <property type="entry name" value="Acrflvin-R"/>
</dbReference>
<feature type="transmembrane region" description="Helical" evidence="7">
    <location>
        <begin position="587"/>
        <end position="611"/>
    </location>
</feature>
<name>A0A927C9D8_9BACL</name>
<accession>A0A927C9D8</accession>
<dbReference type="PANTHER" id="PTHR33406">
    <property type="entry name" value="MEMBRANE PROTEIN MJ1562-RELATED"/>
    <property type="match status" value="1"/>
</dbReference>
<feature type="transmembrane region" description="Helical" evidence="7">
    <location>
        <begin position="563"/>
        <end position="580"/>
    </location>
</feature>
<reference evidence="9" key="1">
    <citation type="submission" date="2020-09" db="EMBL/GenBank/DDBJ databases">
        <title>A novel bacterium of genus Paenibacillus, isolated from South China Sea.</title>
        <authorList>
            <person name="Huang H."/>
            <person name="Mo K."/>
            <person name="Hu Y."/>
        </authorList>
    </citation>
    <scope>NUCLEOTIDE SEQUENCE</scope>
    <source>
        <strain evidence="9">IB182363</strain>
    </source>
</reference>
<keyword evidence="3" id="KW-1003">Cell membrane</keyword>
<keyword evidence="6 7" id="KW-0472">Membrane</keyword>
<gene>
    <name evidence="9" type="ORF">IDH45_14800</name>
</gene>